<evidence type="ECO:0000313" key="12">
    <source>
        <dbReference type="Proteomes" id="UP001153636"/>
    </source>
</evidence>
<protein>
    <recommendedName>
        <fullName evidence="8">Phosphodiesterase</fullName>
        <ecNumber evidence="8">3.1.4.-</ecNumber>
    </recommendedName>
</protein>
<proteinExistence type="inferred from homology"/>
<dbReference type="EMBL" id="OV651820">
    <property type="protein sequence ID" value="CAH1114323.1"/>
    <property type="molecule type" value="Genomic_DNA"/>
</dbReference>
<feature type="binding site" evidence="6">
    <location>
        <position position="681"/>
    </location>
    <ligand>
        <name>AMP</name>
        <dbReference type="ChEBI" id="CHEBI:456215"/>
    </ligand>
</feature>
<dbReference type="FunFam" id="1.10.1300.10:FF:000003">
    <property type="entry name" value="Phosphodiesterase"/>
    <property type="match status" value="1"/>
</dbReference>
<dbReference type="SMART" id="SM00065">
    <property type="entry name" value="GAF"/>
    <property type="match status" value="1"/>
</dbReference>
<feature type="domain" description="PDEase" evidence="10">
    <location>
        <begin position="381"/>
        <end position="724"/>
    </location>
</feature>
<feature type="binding site" evidence="6">
    <location>
        <position position="519"/>
    </location>
    <ligand>
        <name>AMP</name>
        <dbReference type="ChEBI" id="CHEBI:456215"/>
    </ligand>
</feature>
<reference evidence="11" key="1">
    <citation type="submission" date="2022-01" db="EMBL/GenBank/DDBJ databases">
        <authorList>
            <person name="King R."/>
        </authorList>
    </citation>
    <scope>NUCLEOTIDE SEQUENCE</scope>
</reference>
<dbReference type="InterPro" id="IPR003607">
    <property type="entry name" value="HD/PDEase_dom"/>
</dbReference>
<dbReference type="PROSITE" id="PS51845">
    <property type="entry name" value="PDEASE_I_2"/>
    <property type="match status" value="1"/>
</dbReference>
<feature type="binding site" evidence="7">
    <location>
        <position position="518"/>
    </location>
    <ligand>
        <name>Zn(2+)</name>
        <dbReference type="ChEBI" id="CHEBI:29105"/>
        <label>1</label>
    </ligand>
</feature>
<dbReference type="Pfam" id="PF01590">
    <property type="entry name" value="GAF"/>
    <property type="match status" value="1"/>
</dbReference>
<dbReference type="GO" id="GO:0046872">
    <property type="term" value="F:metal ion binding"/>
    <property type="evidence" value="ECO:0007669"/>
    <property type="project" value="UniProtKB-KW"/>
</dbReference>
<dbReference type="CDD" id="cd00077">
    <property type="entry name" value="HDc"/>
    <property type="match status" value="1"/>
</dbReference>
<dbReference type="SUPFAM" id="SSF55781">
    <property type="entry name" value="GAF domain-like"/>
    <property type="match status" value="1"/>
</dbReference>
<dbReference type="SUPFAM" id="SSF109604">
    <property type="entry name" value="HD-domain/PDEase-like"/>
    <property type="match status" value="1"/>
</dbReference>
<evidence type="ECO:0000256" key="7">
    <source>
        <dbReference type="PIRSR" id="PIRSR623088-3"/>
    </source>
</evidence>
<dbReference type="GO" id="GO:0004114">
    <property type="term" value="F:3',5'-cyclic-nucleotide phosphodiesterase activity"/>
    <property type="evidence" value="ECO:0007669"/>
    <property type="project" value="InterPro"/>
</dbReference>
<feature type="region of interest" description="Disordered" evidence="9">
    <location>
        <begin position="753"/>
        <end position="786"/>
    </location>
</feature>
<comment type="similarity">
    <text evidence="1 8">Belongs to the cyclic nucleotide phosphodiesterase family.</text>
</comment>
<feature type="compositionally biased region" description="Acidic residues" evidence="9">
    <location>
        <begin position="758"/>
        <end position="786"/>
    </location>
</feature>
<feature type="active site" description="Proton donor" evidence="5">
    <location>
        <position position="476"/>
    </location>
</feature>
<evidence type="ECO:0000256" key="3">
    <source>
        <dbReference type="ARBA" id="ARBA00022723"/>
    </source>
</evidence>
<keyword evidence="4 8" id="KW-0378">Hydrolase</keyword>
<dbReference type="AlphaFoldDB" id="A0A9P0GMF9"/>
<sequence>MANSDLYKTPTYCKAYYIPDEDNVTYIEDNPLTKIEVSDPAKILQLCENLTDIRTKNLEGKLNIYFRSEAEAERVFFINLFDVSDEAMIQVVQDKILDVPLRSSLAEDTIPNIVEYKDETLKCAEDLDPKIQSLINEIVAEDSGELILVPILAKERRTNLPKRLYVTPVYLICFVNASRDSSFVIRMVHETLRYCLTLLLNTRQCEEEKRLKNQCQSLLSVARKLFSHLGDLNDLLKEIMSEARRLTNAERCSLFLLDPDHMHLVAKVFDGVSPSEKKTEVRIAKDQGIAGHVAATGRTLNIKNAYKHPLFYKGMDEATGFKTRNILCFPIRDEDGIVGVAQLCNKMGGGHFDYFDEQVANAFSIYCGISIMHSLVYKKIQDAQARSQLSNELMMYHMRVSDGDVADVVLCDKYHDMTEFNCFTFIPRKVLHFEIPCYILKMFENLKILDEFRIKRDILTRFLLYVKKGYRDLPYHNWVHAFSVTHFAYLALKNFQLVELGYLSKLEALAYLIACLCHDIDHRGTTNSFQQQSNSVLASLYSSEGSVMERHHLSQTLATLNTDGCNFLECLNRVDYIKCLDLIKNLILATDLQVHYRIHARQQTMAMDGFNRKNPEHRYYLCSLLMTCADLSDQTKDWSETKNVARLIYAEFFTQGDLEKKMGKEPVVMMNREKASIPDHQLEFLSDCCVCIFRILARIFPIAECLVDAINQNIKAWEKSKPIFKHLTANYATSYEILTSQEFEDAVQAALGPKEQLEEMVEEEETVGEEQQEKEEEDDEDDESEG</sequence>
<dbReference type="PANTHER" id="PTHR11347">
    <property type="entry name" value="CYCLIC NUCLEOTIDE PHOSPHODIESTERASE"/>
    <property type="match status" value="1"/>
</dbReference>
<feature type="binding site" evidence="6">
    <location>
        <position position="630"/>
    </location>
    <ligand>
        <name>AMP</name>
        <dbReference type="ChEBI" id="CHEBI:456215"/>
    </ligand>
</feature>
<dbReference type="PRINTS" id="PR00387">
    <property type="entry name" value="PDIESTERASE1"/>
</dbReference>
<feature type="binding site" evidence="7">
    <location>
        <position position="480"/>
    </location>
    <ligand>
        <name>Zn(2+)</name>
        <dbReference type="ChEBI" id="CHEBI:29105"/>
        <label>1</label>
    </ligand>
</feature>
<dbReference type="InterPro" id="IPR003018">
    <property type="entry name" value="GAF"/>
</dbReference>
<accession>A0A9P0GMF9</accession>
<dbReference type="InterPro" id="IPR029016">
    <property type="entry name" value="GAF-like_dom_sf"/>
</dbReference>
<dbReference type="InterPro" id="IPR036971">
    <property type="entry name" value="PDEase_catalytic_dom_sf"/>
</dbReference>
<evidence type="ECO:0000256" key="4">
    <source>
        <dbReference type="ARBA" id="ARBA00022801"/>
    </source>
</evidence>
<evidence type="ECO:0000259" key="10">
    <source>
        <dbReference type="PROSITE" id="PS51845"/>
    </source>
</evidence>
<evidence type="ECO:0000256" key="2">
    <source>
        <dbReference type="ARBA" id="ARBA00022535"/>
    </source>
</evidence>
<keyword evidence="3 7" id="KW-0479">Metal-binding</keyword>
<dbReference type="OrthoDB" id="295473at2759"/>
<name>A0A9P0GMF9_9CUCU</name>
<dbReference type="Gene3D" id="3.30.450.40">
    <property type="match status" value="1"/>
</dbReference>
<keyword evidence="12" id="KW-1185">Reference proteome</keyword>
<dbReference type="Gene3D" id="1.10.1300.10">
    <property type="entry name" value="3'5'-cyclic nucleotide phosphodiesterase, catalytic domain"/>
    <property type="match status" value="1"/>
</dbReference>
<evidence type="ECO:0000256" key="9">
    <source>
        <dbReference type="SAM" id="MobiDB-lite"/>
    </source>
</evidence>
<dbReference type="Pfam" id="PF00233">
    <property type="entry name" value="PDEase_I"/>
    <property type="match status" value="1"/>
</dbReference>
<dbReference type="EC" id="3.1.4.-" evidence="8"/>
<dbReference type="InterPro" id="IPR023174">
    <property type="entry name" value="PDEase_CS"/>
</dbReference>
<evidence type="ECO:0000256" key="1">
    <source>
        <dbReference type="ARBA" id="ARBA00007648"/>
    </source>
</evidence>
<feature type="binding site" evidence="7">
    <location>
        <position position="519"/>
    </location>
    <ligand>
        <name>Zn(2+)</name>
        <dbReference type="ChEBI" id="CHEBI:29105"/>
        <label>2</label>
    </ligand>
</feature>
<dbReference type="PROSITE" id="PS00126">
    <property type="entry name" value="PDEASE_I_1"/>
    <property type="match status" value="1"/>
</dbReference>
<dbReference type="FunFam" id="3.30.450.40:FF:000007">
    <property type="entry name" value="Phosphodiesterase"/>
    <property type="match status" value="1"/>
</dbReference>
<evidence type="ECO:0000256" key="5">
    <source>
        <dbReference type="PIRSR" id="PIRSR623088-1"/>
    </source>
</evidence>
<dbReference type="SMART" id="SM00471">
    <property type="entry name" value="HDc"/>
    <property type="match status" value="1"/>
</dbReference>
<evidence type="ECO:0000256" key="6">
    <source>
        <dbReference type="PIRSR" id="PIRSR623088-2"/>
    </source>
</evidence>
<keyword evidence="2" id="KW-0140">cGMP</keyword>
<dbReference type="GO" id="GO:0007165">
    <property type="term" value="P:signal transduction"/>
    <property type="evidence" value="ECO:0007669"/>
    <property type="project" value="InterPro"/>
</dbReference>
<organism evidence="11 12">
    <name type="scientific">Psylliodes chrysocephalus</name>
    <dbReference type="NCBI Taxonomy" id="3402493"/>
    <lineage>
        <taxon>Eukaryota</taxon>
        <taxon>Metazoa</taxon>
        <taxon>Ecdysozoa</taxon>
        <taxon>Arthropoda</taxon>
        <taxon>Hexapoda</taxon>
        <taxon>Insecta</taxon>
        <taxon>Pterygota</taxon>
        <taxon>Neoptera</taxon>
        <taxon>Endopterygota</taxon>
        <taxon>Coleoptera</taxon>
        <taxon>Polyphaga</taxon>
        <taxon>Cucujiformia</taxon>
        <taxon>Chrysomeloidea</taxon>
        <taxon>Chrysomelidae</taxon>
        <taxon>Galerucinae</taxon>
        <taxon>Alticini</taxon>
        <taxon>Psylliodes</taxon>
    </lineage>
</organism>
<gene>
    <name evidence="11" type="ORF">PSYICH_LOCUS14734</name>
</gene>
<feature type="binding site" evidence="7">
    <location>
        <position position="630"/>
    </location>
    <ligand>
        <name>Zn(2+)</name>
        <dbReference type="ChEBI" id="CHEBI:29105"/>
        <label>1</label>
    </ligand>
</feature>
<dbReference type="InterPro" id="IPR023088">
    <property type="entry name" value="PDEase"/>
</dbReference>
<evidence type="ECO:0000256" key="8">
    <source>
        <dbReference type="RuleBase" id="RU363067"/>
    </source>
</evidence>
<feature type="binding site" evidence="7">
    <location>
        <position position="519"/>
    </location>
    <ligand>
        <name>Zn(2+)</name>
        <dbReference type="ChEBI" id="CHEBI:29105"/>
        <label>1</label>
    </ligand>
</feature>
<comment type="cofactor">
    <cofactor evidence="8">
        <name>a divalent metal cation</name>
        <dbReference type="ChEBI" id="CHEBI:60240"/>
    </cofactor>
    <text evidence="8">Binds 2 divalent metal cations per subunit. Site 1 may preferentially bind zinc ions, while site 2 has a preference for magnesium and/or manganese ions.</text>
</comment>
<evidence type="ECO:0000313" key="11">
    <source>
        <dbReference type="EMBL" id="CAH1114323.1"/>
    </source>
</evidence>
<feature type="binding site" evidence="6">
    <location>
        <begin position="476"/>
        <end position="480"/>
    </location>
    <ligand>
        <name>AMP</name>
        <dbReference type="ChEBI" id="CHEBI:456215"/>
    </ligand>
</feature>
<dbReference type="Proteomes" id="UP001153636">
    <property type="component" value="Chromosome 8"/>
</dbReference>
<dbReference type="InterPro" id="IPR002073">
    <property type="entry name" value="PDEase_catalytic_dom"/>
</dbReference>